<dbReference type="PATRIC" id="fig|754476.3.peg.830"/>
<dbReference type="InterPro" id="IPR036457">
    <property type="entry name" value="PPM-type-like_dom_sf"/>
</dbReference>
<dbReference type="STRING" id="754476.Q7A_842"/>
<dbReference type="InterPro" id="IPR001932">
    <property type="entry name" value="PPM-type_phosphatase-like_dom"/>
</dbReference>
<dbReference type="HOGENOM" id="CLU_034545_4_2_6"/>
<name>I1XH15_METNJ</name>
<gene>
    <name evidence="1" type="ordered locus">Q7A_842</name>
</gene>
<evidence type="ECO:0000313" key="1">
    <source>
        <dbReference type="EMBL" id="AFI83684.1"/>
    </source>
</evidence>
<organism evidence="1 2">
    <name type="scientific">Methylophaga nitratireducenticrescens</name>
    <dbReference type="NCBI Taxonomy" id="754476"/>
    <lineage>
        <taxon>Bacteria</taxon>
        <taxon>Pseudomonadati</taxon>
        <taxon>Pseudomonadota</taxon>
        <taxon>Gammaproteobacteria</taxon>
        <taxon>Thiotrichales</taxon>
        <taxon>Piscirickettsiaceae</taxon>
        <taxon>Methylophaga</taxon>
    </lineage>
</organism>
<reference evidence="1 2" key="2">
    <citation type="journal article" date="2013" name="Int. J. Syst. Evol. Microbiol.">
        <title>Methylophaga nitratireducenticrescens sp. nov. and Methylophaga frappieri sp. nov., isolated from the biofilm of the methanol-fed denitrification system treating the seawater at the Montreal Biodome.</title>
        <authorList>
            <person name="Villeneuve C."/>
            <person name="Martineau C."/>
            <person name="Mauffrey F."/>
            <person name="Villemur R."/>
        </authorList>
    </citation>
    <scope>NUCLEOTIDE SEQUENCE [LARGE SCALE GENOMIC DNA]</scope>
    <source>
        <strain evidence="1 2">JAM1</strain>
    </source>
</reference>
<dbReference type="PROSITE" id="PS51746">
    <property type="entry name" value="PPM_2"/>
    <property type="match status" value="1"/>
</dbReference>
<dbReference type="AlphaFoldDB" id="I1XH15"/>
<proteinExistence type="predicted"/>
<dbReference type="EMBL" id="CP003390">
    <property type="protein sequence ID" value="AFI83684.1"/>
    <property type="molecule type" value="Genomic_DNA"/>
</dbReference>
<protein>
    <submittedName>
        <fullName evidence="1">Protein serine/threonine phosphatase PrpC</fullName>
    </submittedName>
</protein>
<dbReference type="Gene3D" id="3.60.40.10">
    <property type="entry name" value="PPM-type phosphatase domain"/>
    <property type="match status" value="1"/>
</dbReference>
<sequence length="242" mass="27296">MYHFYAKSIKGARKSKNDDCFLVNQFLGSTDNYKSQTKKDQFLVGVADGVGGVPLGGFAAKFLMENISNKGKLLSHALILNIINNSHSYLRKEFMGEAQTVFTLAFCNQEIVSIYHVGDTRLYKVTDRNIVQITKDETYTQELIDKGVISDEMKNFHPHKNIIKQSIGGDRDIIMNHYKCTIEPGETLLLSTDGIHDYLFDEDIKNIFKSSKNIQKNINTLIEKSVEMGSNDDITVIAVTNN</sequence>
<dbReference type="SUPFAM" id="SSF81606">
    <property type="entry name" value="PP2C-like"/>
    <property type="match status" value="1"/>
</dbReference>
<dbReference type="RefSeq" id="WP_014706059.1">
    <property type="nucleotide sequence ID" value="NC_017857.3"/>
</dbReference>
<dbReference type="OrthoDB" id="9816047at2"/>
<evidence type="ECO:0000313" key="2">
    <source>
        <dbReference type="Proteomes" id="UP000009144"/>
    </source>
</evidence>
<keyword evidence="2" id="KW-1185">Reference proteome</keyword>
<dbReference type="KEGG" id="mej:Q7A_842"/>
<accession>I1XH15</accession>
<dbReference type="Pfam" id="PF13672">
    <property type="entry name" value="PP2C_2"/>
    <property type="match status" value="1"/>
</dbReference>
<dbReference type="Proteomes" id="UP000009144">
    <property type="component" value="Chromosome"/>
</dbReference>
<dbReference type="eggNOG" id="COG0631">
    <property type="taxonomic scope" value="Bacteria"/>
</dbReference>
<dbReference type="SMART" id="SM00332">
    <property type="entry name" value="PP2Cc"/>
    <property type="match status" value="1"/>
</dbReference>
<reference evidence="1 2" key="1">
    <citation type="journal article" date="2012" name="J. Bacteriol.">
        <title>Complete genome sequences of Methylophaga sp. strain JAM1 and Methylophaga sp. strain JAM7.</title>
        <authorList>
            <person name="Villeneuve C."/>
            <person name="Martineau C."/>
            <person name="Mauffrey F."/>
            <person name="Villemur R."/>
        </authorList>
    </citation>
    <scope>NUCLEOTIDE SEQUENCE [LARGE SCALE GENOMIC DNA]</scope>
    <source>
        <strain evidence="1 2">JAM1</strain>
    </source>
</reference>
<dbReference type="SMART" id="SM00331">
    <property type="entry name" value="PP2C_SIG"/>
    <property type="match status" value="1"/>
</dbReference>